<dbReference type="HOGENOM" id="CLU_135453_0_0_5"/>
<evidence type="ECO:0000256" key="2">
    <source>
        <dbReference type="SAM" id="Phobius"/>
    </source>
</evidence>
<dbReference type="STRING" id="69279.BG36_04385"/>
<sequence>MKMSVWVSKPVIKMLGGMAILFGIVTLISGGSALFVLHGIAEPAAKIVPFVLYFNFAAGFAYIVTGAGLITLRPWSPAFSAAIALATSVVFAGLGAWILAGNAYEVRTIVAMSLRAAFWWSVSAVSIVGSRAWVALQTERNGLSSGHSIHYDQPDIRQANDNQTADE</sequence>
<evidence type="ECO:0000313" key="3">
    <source>
        <dbReference type="EMBL" id="EXL07834.1"/>
    </source>
</evidence>
<evidence type="ECO:0000256" key="1">
    <source>
        <dbReference type="SAM" id="MobiDB-lite"/>
    </source>
</evidence>
<dbReference type="EMBL" id="JENY01000014">
    <property type="protein sequence ID" value="EXL07834.1"/>
    <property type="molecule type" value="Genomic_DNA"/>
</dbReference>
<feature type="transmembrane region" description="Helical" evidence="2">
    <location>
        <begin position="47"/>
        <end position="72"/>
    </location>
</feature>
<proteinExistence type="predicted"/>
<comment type="caution">
    <text evidence="3">The sequence shown here is derived from an EMBL/GenBank/DDBJ whole genome shotgun (WGS) entry which is preliminary data.</text>
</comment>
<dbReference type="AlphaFoldDB" id="A0A011T8B2"/>
<accession>A0A011T8B2</accession>
<organism evidence="3 4">
    <name type="scientific">Aquamicrobium defluvii</name>
    <dbReference type="NCBI Taxonomy" id="69279"/>
    <lineage>
        <taxon>Bacteria</taxon>
        <taxon>Pseudomonadati</taxon>
        <taxon>Pseudomonadota</taxon>
        <taxon>Alphaproteobacteria</taxon>
        <taxon>Hyphomicrobiales</taxon>
        <taxon>Phyllobacteriaceae</taxon>
        <taxon>Aquamicrobium</taxon>
    </lineage>
</organism>
<name>A0A011T8B2_9HYPH</name>
<feature type="transmembrane region" description="Helical" evidence="2">
    <location>
        <begin position="20"/>
        <end position="41"/>
    </location>
</feature>
<evidence type="ECO:0000313" key="4">
    <source>
        <dbReference type="Proteomes" id="UP000019849"/>
    </source>
</evidence>
<protein>
    <submittedName>
        <fullName evidence="3">Uncharacterized protein</fullName>
    </submittedName>
</protein>
<reference evidence="3 4" key="1">
    <citation type="submission" date="2014-02" db="EMBL/GenBank/DDBJ databases">
        <title>Aquamicrobium defluvii Genome sequencing.</title>
        <authorList>
            <person name="Wang X."/>
        </authorList>
    </citation>
    <scope>NUCLEOTIDE SEQUENCE [LARGE SCALE GENOMIC DNA]</scope>
    <source>
        <strain evidence="3 4">W13Z1</strain>
    </source>
</reference>
<feature type="region of interest" description="Disordered" evidence="1">
    <location>
        <begin position="146"/>
        <end position="167"/>
    </location>
</feature>
<feature type="transmembrane region" description="Helical" evidence="2">
    <location>
        <begin position="118"/>
        <end position="136"/>
    </location>
</feature>
<keyword evidence="2" id="KW-0472">Membrane</keyword>
<gene>
    <name evidence="3" type="ORF">BG36_04385</name>
</gene>
<keyword evidence="2" id="KW-0812">Transmembrane</keyword>
<feature type="transmembrane region" description="Helical" evidence="2">
    <location>
        <begin position="79"/>
        <end position="98"/>
    </location>
</feature>
<dbReference type="Proteomes" id="UP000019849">
    <property type="component" value="Unassembled WGS sequence"/>
</dbReference>
<keyword evidence="2" id="KW-1133">Transmembrane helix</keyword>